<dbReference type="PANTHER" id="PTHR11051:SF13">
    <property type="entry name" value="GLYCOSYL TRANSFERASE"/>
    <property type="match status" value="1"/>
</dbReference>
<dbReference type="InterPro" id="IPR012341">
    <property type="entry name" value="6hp_glycosidase-like_sf"/>
</dbReference>
<dbReference type="PIRSF" id="PIRSF036289">
    <property type="entry name" value="Glycosyl_hydrolase_malt_phosph"/>
    <property type="match status" value="1"/>
</dbReference>
<dbReference type="Pfam" id="PF03633">
    <property type="entry name" value="Glyco_hydro_65C"/>
    <property type="match status" value="1"/>
</dbReference>
<evidence type="ECO:0000313" key="7">
    <source>
        <dbReference type="EMBL" id="MDP9821876.1"/>
    </source>
</evidence>
<comment type="caution">
    <text evidence="7">The sequence shown here is derived from an EMBL/GenBank/DDBJ whole genome shotgun (WGS) entry which is preliminary data.</text>
</comment>
<dbReference type="InterPro" id="IPR011013">
    <property type="entry name" value="Gal_mutarotase_sf_dom"/>
</dbReference>
<evidence type="ECO:0000259" key="6">
    <source>
        <dbReference type="Pfam" id="PF03636"/>
    </source>
</evidence>
<keyword evidence="7" id="KW-0328">Glycosyltransferase</keyword>
<keyword evidence="2" id="KW-0378">Hydrolase</keyword>
<dbReference type="EMBL" id="JAUSQM010000001">
    <property type="protein sequence ID" value="MDP9821876.1"/>
    <property type="molecule type" value="Genomic_DNA"/>
</dbReference>
<dbReference type="InterPro" id="IPR037018">
    <property type="entry name" value="GH65_N"/>
</dbReference>
<dbReference type="EC" id="2.4.1.64" evidence="7"/>
<dbReference type="InterPro" id="IPR005196">
    <property type="entry name" value="Glyco_hydro_65_N"/>
</dbReference>
<dbReference type="Proteomes" id="UP001240447">
    <property type="component" value="Unassembled WGS sequence"/>
</dbReference>
<dbReference type="SUPFAM" id="SSF74650">
    <property type="entry name" value="Galactose mutarotase-like"/>
    <property type="match status" value="1"/>
</dbReference>
<protein>
    <submittedName>
        <fullName evidence="7">Alpha,alpha-trehalose phosphorylase</fullName>
        <ecNumber evidence="7">2.4.1.64</ecNumber>
    </submittedName>
</protein>
<evidence type="ECO:0000256" key="2">
    <source>
        <dbReference type="ARBA" id="ARBA00023295"/>
    </source>
</evidence>
<evidence type="ECO:0000256" key="3">
    <source>
        <dbReference type="SAM" id="MobiDB-lite"/>
    </source>
</evidence>
<dbReference type="InterPro" id="IPR005195">
    <property type="entry name" value="Glyco_hydro_65_M"/>
</dbReference>
<dbReference type="InterPro" id="IPR005194">
    <property type="entry name" value="Glyco_hydro_65_C"/>
</dbReference>
<evidence type="ECO:0000259" key="5">
    <source>
        <dbReference type="Pfam" id="PF03633"/>
    </source>
</evidence>
<accession>A0ABT9NN77</accession>
<evidence type="ECO:0000256" key="1">
    <source>
        <dbReference type="ARBA" id="ARBA00006768"/>
    </source>
</evidence>
<dbReference type="Gene3D" id="2.60.420.10">
    <property type="entry name" value="Maltose phosphorylase, domain 3"/>
    <property type="match status" value="1"/>
</dbReference>
<evidence type="ECO:0000259" key="4">
    <source>
        <dbReference type="Pfam" id="PF03632"/>
    </source>
</evidence>
<proteinExistence type="inferred from homology"/>
<comment type="similarity">
    <text evidence="1">Belongs to the glycosyl hydrolase 65 family.</text>
</comment>
<sequence length="848" mass="95961">MKRWLGSGEPVDRGRFPVDPWRLVETAYRSEDLGTTETVFAVGNGYLGMRGNPEEGRDAYAHGTFINGFHETWPIRHAEAAYGFARTGQTIVNVPDTKVIKLYVDDEPLILGTADLEHYERSLDFRDGVLRRELIWRTPAGKRVQVVSTRMVSMAQRHLAIMTLEVTMLEGDAPIVISSQILNRQDGEDEYHVRDAAMGEGFDPRKTATFEERVLEPMGHQIDEDRMWLGYRCARSRMTLAVAADHHLHTKDETEVVTSCEEDRGKVVFRIEATEGQTARLEKFVTYHSSAGVPVRELVDRCDRTLDRAARHSVEHFHAEQREWFARYWEVADVEVGGGNAMQQAVRFNLFHLEQATSRADQQGVAAKGVTGSGYEGHYFWDTEIYVLPFLTYTQPHNARNVLHFRSRMLPAARSRAREMAQSGVLFPWRTINGEEASAYYAAGSAQMHINADIAYALMQYVGATNDTGFLVREGAELLVETARMWSELGFWRRRNGDDPTFHIHGVTGPDEYTTVVNNNLFTNVMARFNLERAAIVIERMRVEHPTEYAAMARRLELTESEPELWRKCAEGMAIPFDEGLGIHPQDDFFLDREVWDLSRTPDELRPLLLNYHPLVIYRFQVLKQADVVLAMFLQGDRFTPEQKKANFDYYDPITTGDSTLSAVVQSIVAAEVGYHETAMEYFRKALYVDLADLHGNTVDGMHIASLGGVWSALTFGFAGMSDRNGRLTFNPRLPADWSHLRFRMTWRGSRLIVQVTQDELVIEVVERGEEEVRVRVRGEAYSAAVDRPLRVPLPDQGPRIDGLMSNVPQTGGTRADGTTITAGVPEPMVVEELADEDLPPPELAQGD</sequence>
<reference evidence="7 8" key="1">
    <citation type="submission" date="2023-07" db="EMBL/GenBank/DDBJ databases">
        <title>Sequencing the genomes of 1000 actinobacteria strains.</title>
        <authorList>
            <person name="Klenk H.-P."/>
        </authorList>
    </citation>
    <scope>NUCLEOTIDE SEQUENCE [LARGE SCALE GENOMIC DNA]</scope>
    <source>
        <strain evidence="7 8">GD13</strain>
    </source>
</reference>
<evidence type="ECO:0000313" key="8">
    <source>
        <dbReference type="Proteomes" id="UP001240447"/>
    </source>
</evidence>
<dbReference type="RefSeq" id="WP_068121720.1">
    <property type="nucleotide sequence ID" value="NZ_CCXJ01000410.1"/>
</dbReference>
<keyword evidence="8" id="KW-1185">Reference proteome</keyword>
<feature type="region of interest" description="Disordered" evidence="3">
    <location>
        <begin position="793"/>
        <end position="821"/>
    </location>
</feature>
<dbReference type="GO" id="GO:0047656">
    <property type="term" value="F:alpha,alpha-trehalose phosphorylase activity"/>
    <property type="evidence" value="ECO:0007669"/>
    <property type="project" value="UniProtKB-EC"/>
</dbReference>
<dbReference type="InterPro" id="IPR017045">
    <property type="entry name" value="Malt_Pase/Glycosyl_Hdrlase"/>
</dbReference>
<dbReference type="Pfam" id="PF03636">
    <property type="entry name" value="Glyco_hydro_65N"/>
    <property type="match status" value="1"/>
</dbReference>
<feature type="domain" description="Glycoside hydrolase family 65 N-terminal" evidence="6">
    <location>
        <begin position="25"/>
        <end position="290"/>
    </location>
</feature>
<dbReference type="Gene3D" id="2.70.98.40">
    <property type="entry name" value="Glycoside hydrolase, family 65, N-terminal domain"/>
    <property type="match status" value="1"/>
</dbReference>
<keyword evidence="7" id="KW-0808">Transferase</keyword>
<dbReference type="Gene3D" id="1.50.10.10">
    <property type="match status" value="1"/>
</dbReference>
<dbReference type="PANTHER" id="PTHR11051">
    <property type="entry name" value="GLYCOSYL HYDROLASE-RELATED"/>
    <property type="match status" value="1"/>
</dbReference>
<organism evidence="7 8">
    <name type="scientific">Nocardioides massiliensis</name>
    <dbReference type="NCBI Taxonomy" id="1325935"/>
    <lineage>
        <taxon>Bacteria</taxon>
        <taxon>Bacillati</taxon>
        <taxon>Actinomycetota</taxon>
        <taxon>Actinomycetes</taxon>
        <taxon>Propionibacteriales</taxon>
        <taxon>Nocardioidaceae</taxon>
        <taxon>Nocardioides</taxon>
    </lineage>
</organism>
<name>A0ABT9NN77_9ACTN</name>
<dbReference type="Pfam" id="PF03632">
    <property type="entry name" value="Glyco_hydro_65m"/>
    <property type="match status" value="1"/>
</dbReference>
<dbReference type="InterPro" id="IPR008928">
    <property type="entry name" value="6-hairpin_glycosidase_sf"/>
</dbReference>
<dbReference type="SUPFAM" id="SSF48208">
    <property type="entry name" value="Six-hairpin glycosidases"/>
    <property type="match status" value="1"/>
</dbReference>
<feature type="domain" description="Glycoside hydrolase family 65 central catalytic" evidence="4">
    <location>
        <begin position="347"/>
        <end position="711"/>
    </location>
</feature>
<keyword evidence="2" id="KW-0326">Glycosidase</keyword>
<feature type="compositionally biased region" description="Polar residues" evidence="3">
    <location>
        <begin position="807"/>
        <end position="821"/>
    </location>
</feature>
<gene>
    <name evidence="7" type="ORF">J2S59_001685</name>
</gene>
<feature type="domain" description="Glycoside hydrolase family 65 C-terminal" evidence="5">
    <location>
        <begin position="721"/>
        <end position="782"/>
    </location>
</feature>